<proteinExistence type="inferred from homology"/>
<evidence type="ECO:0000256" key="1">
    <source>
        <dbReference type="ARBA" id="ARBA00004651"/>
    </source>
</evidence>
<comment type="subcellular location">
    <subcellularLocation>
        <location evidence="1 12">Cell membrane</location>
        <topology evidence="1 12">Multi-pass membrane protein</topology>
    </subcellularLocation>
</comment>
<keyword evidence="5 12" id="KW-1133">Transmembrane helix</keyword>
<keyword evidence="6 12" id="KW-0915">Sodium</keyword>
<dbReference type="PANTHER" id="PTHR28259:SF1">
    <property type="entry name" value="FLUORIDE EXPORT PROTEIN 1-RELATED"/>
    <property type="match status" value="1"/>
</dbReference>
<sequence length="126" mass="13573">MLQSILQIIVIMIGGALGAAMRYLVSSGFYSLLGRDFPYGTLAVNVIGSFFMGVLTVLLIDRVEVDPLIKLAILVGFLGSFTTFSTFSMDTLVLINEGALSRAFLNMLTNVVVCVSAVWLGMVITK</sequence>
<evidence type="ECO:0000256" key="4">
    <source>
        <dbReference type="ARBA" id="ARBA00022692"/>
    </source>
</evidence>
<dbReference type="EMBL" id="DRMS01000165">
    <property type="protein sequence ID" value="HFC91991.1"/>
    <property type="molecule type" value="Genomic_DNA"/>
</dbReference>
<name>A0A7V2T2A0_LEUMU</name>
<keyword evidence="9 12" id="KW-0407">Ion channel</keyword>
<evidence type="ECO:0000256" key="5">
    <source>
        <dbReference type="ARBA" id="ARBA00022989"/>
    </source>
</evidence>
<protein>
    <recommendedName>
        <fullName evidence="12">Fluoride-specific ion channel FluC</fullName>
    </recommendedName>
</protein>
<evidence type="ECO:0000256" key="6">
    <source>
        <dbReference type="ARBA" id="ARBA00023053"/>
    </source>
</evidence>
<evidence type="ECO:0000256" key="2">
    <source>
        <dbReference type="ARBA" id="ARBA00022475"/>
    </source>
</evidence>
<feature type="binding site" evidence="12">
    <location>
        <position position="82"/>
    </location>
    <ligand>
        <name>Na(+)</name>
        <dbReference type="ChEBI" id="CHEBI:29101"/>
        <note>structural</note>
    </ligand>
</feature>
<evidence type="ECO:0000256" key="12">
    <source>
        <dbReference type="HAMAP-Rule" id="MF_00454"/>
    </source>
</evidence>
<dbReference type="NCBIfam" id="TIGR00494">
    <property type="entry name" value="crcB"/>
    <property type="match status" value="1"/>
</dbReference>
<dbReference type="GO" id="GO:0005886">
    <property type="term" value="C:plasma membrane"/>
    <property type="evidence" value="ECO:0007669"/>
    <property type="project" value="UniProtKB-SubCell"/>
</dbReference>
<keyword evidence="12" id="KW-0479">Metal-binding</keyword>
<keyword evidence="4 12" id="KW-0812">Transmembrane</keyword>
<evidence type="ECO:0000256" key="9">
    <source>
        <dbReference type="ARBA" id="ARBA00023303"/>
    </source>
</evidence>
<comment type="similarity">
    <text evidence="10 12">Belongs to the fluoride channel Fluc/FEX (TC 1.A.43) family.</text>
</comment>
<evidence type="ECO:0000256" key="10">
    <source>
        <dbReference type="ARBA" id="ARBA00035120"/>
    </source>
</evidence>
<comment type="catalytic activity">
    <reaction evidence="11">
        <text>fluoride(in) = fluoride(out)</text>
        <dbReference type="Rhea" id="RHEA:76159"/>
        <dbReference type="ChEBI" id="CHEBI:17051"/>
    </reaction>
    <physiologicalReaction direction="left-to-right" evidence="11">
        <dbReference type="Rhea" id="RHEA:76160"/>
    </physiologicalReaction>
</comment>
<feature type="transmembrane region" description="Helical" evidence="12">
    <location>
        <begin position="5"/>
        <end position="25"/>
    </location>
</feature>
<dbReference type="PANTHER" id="PTHR28259">
    <property type="entry name" value="FLUORIDE EXPORT PROTEIN 1-RELATED"/>
    <property type="match status" value="1"/>
</dbReference>
<evidence type="ECO:0000313" key="13">
    <source>
        <dbReference type="EMBL" id="HFC91991.1"/>
    </source>
</evidence>
<reference evidence="13" key="1">
    <citation type="journal article" date="2020" name="mSystems">
        <title>Genome- and Community-Level Interaction Insights into Carbon Utilization and Element Cycling Functions of Hydrothermarchaeota in Hydrothermal Sediment.</title>
        <authorList>
            <person name="Zhou Z."/>
            <person name="Liu Y."/>
            <person name="Xu W."/>
            <person name="Pan J."/>
            <person name="Luo Z.H."/>
            <person name="Li M."/>
        </authorList>
    </citation>
    <scope>NUCLEOTIDE SEQUENCE [LARGE SCALE GENOMIC DNA]</scope>
    <source>
        <strain evidence="13">HyVt-493</strain>
    </source>
</reference>
<gene>
    <name evidence="12 13" type="primary">crcB</name>
    <name evidence="12" type="synonym">fluC</name>
    <name evidence="13" type="ORF">ENJ51_04185</name>
</gene>
<dbReference type="Proteomes" id="UP000885750">
    <property type="component" value="Unassembled WGS sequence"/>
</dbReference>
<keyword evidence="12" id="KW-0813">Transport</keyword>
<comment type="function">
    <text evidence="12">Fluoride-specific ion channel. Important for reducing fluoride concentration in the cell, thus reducing its toxicity.</text>
</comment>
<feature type="transmembrane region" description="Helical" evidence="12">
    <location>
        <begin position="71"/>
        <end position="95"/>
    </location>
</feature>
<dbReference type="HAMAP" id="MF_00454">
    <property type="entry name" value="FluC"/>
    <property type="match status" value="1"/>
</dbReference>
<keyword evidence="2 12" id="KW-1003">Cell membrane</keyword>
<feature type="transmembrane region" description="Helical" evidence="12">
    <location>
        <begin position="37"/>
        <end position="59"/>
    </location>
</feature>
<dbReference type="GO" id="GO:0062054">
    <property type="term" value="F:fluoride channel activity"/>
    <property type="evidence" value="ECO:0007669"/>
    <property type="project" value="UniProtKB-UniRule"/>
</dbReference>
<evidence type="ECO:0000256" key="11">
    <source>
        <dbReference type="ARBA" id="ARBA00035585"/>
    </source>
</evidence>
<dbReference type="Pfam" id="PF02537">
    <property type="entry name" value="CRCB"/>
    <property type="match status" value="1"/>
</dbReference>
<keyword evidence="3" id="KW-0997">Cell inner membrane</keyword>
<feature type="binding site" evidence="12">
    <location>
        <position position="79"/>
    </location>
    <ligand>
        <name>Na(+)</name>
        <dbReference type="ChEBI" id="CHEBI:29101"/>
        <note>structural</note>
    </ligand>
</feature>
<keyword evidence="7 12" id="KW-0406">Ion transport</keyword>
<feature type="transmembrane region" description="Helical" evidence="12">
    <location>
        <begin position="107"/>
        <end position="125"/>
    </location>
</feature>
<keyword evidence="8 12" id="KW-0472">Membrane</keyword>
<dbReference type="GO" id="GO:0140114">
    <property type="term" value="P:cellular detoxification of fluoride"/>
    <property type="evidence" value="ECO:0007669"/>
    <property type="project" value="UniProtKB-UniRule"/>
</dbReference>
<dbReference type="InterPro" id="IPR003691">
    <property type="entry name" value="FluC"/>
</dbReference>
<dbReference type="GO" id="GO:0046872">
    <property type="term" value="F:metal ion binding"/>
    <property type="evidence" value="ECO:0007669"/>
    <property type="project" value="UniProtKB-KW"/>
</dbReference>
<evidence type="ECO:0000256" key="8">
    <source>
        <dbReference type="ARBA" id="ARBA00023136"/>
    </source>
</evidence>
<accession>A0A7V2T2A0</accession>
<dbReference type="AlphaFoldDB" id="A0A7V2T2A0"/>
<comment type="activity regulation">
    <text evidence="12">Na(+) is not transported, but it plays an essential structural role and its presence is essential for fluoride channel function.</text>
</comment>
<evidence type="ECO:0000256" key="3">
    <source>
        <dbReference type="ARBA" id="ARBA00022519"/>
    </source>
</evidence>
<comment type="caution">
    <text evidence="13">The sequence shown here is derived from an EMBL/GenBank/DDBJ whole genome shotgun (WGS) entry which is preliminary data.</text>
</comment>
<evidence type="ECO:0000256" key="7">
    <source>
        <dbReference type="ARBA" id="ARBA00023065"/>
    </source>
</evidence>
<organism evidence="13">
    <name type="scientific">Leucothrix mucor</name>
    <dbReference type="NCBI Taxonomy" id="45248"/>
    <lineage>
        <taxon>Bacteria</taxon>
        <taxon>Pseudomonadati</taxon>
        <taxon>Pseudomonadota</taxon>
        <taxon>Gammaproteobacteria</taxon>
        <taxon>Thiotrichales</taxon>
        <taxon>Thiotrichaceae</taxon>
        <taxon>Leucothrix</taxon>
    </lineage>
</organism>